<dbReference type="Proteomes" id="UP000178127">
    <property type="component" value="Unassembled WGS sequence"/>
</dbReference>
<evidence type="ECO:0000313" key="4">
    <source>
        <dbReference type="Proteomes" id="UP000178127"/>
    </source>
</evidence>
<name>A0A1F4V6J2_UNCKA</name>
<keyword evidence="1" id="KW-0175">Coiled coil</keyword>
<evidence type="ECO:0000313" key="3">
    <source>
        <dbReference type="EMBL" id="OGC52809.1"/>
    </source>
</evidence>
<reference evidence="3 4" key="1">
    <citation type="journal article" date="2016" name="Nat. Commun.">
        <title>Thousands of microbial genomes shed light on interconnected biogeochemical processes in an aquifer system.</title>
        <authorList>
            <person name="Anantharaman K."/>
            <person name="Brown C.T."/>
            <person name="Hug L.A."/>
            <person name="Sharon I."/>
            <person name="Castelle C.J."/>
            <person name="Probst A.J."/>
            <person name="Thomas B.C."/>
            <person name="Singh A."/>
            <person name="Wilkins M.J."/>
            <person name="Karaoz U."/>
            <person name="Brodie E.L."/>
            <person name="Williams K.H."/>
            <person name="Hubbard S.S."/>
            <person name="Banfield J.F."/>
        </authorList>
    </citation>
    <scope>NUCLEOTIDE SEQUENCE [LARGE SCALE GENOMIC DNA]</scope>
</reference>
<protein>
    <recommendedName>
        <fullName evidence="5">50S ribosomal protein L7/L12</fullName>
    </recommendedName>
</protein>
<dbReference type="STRING" id="1802620.A3D91_02120"/>
<evidence type="ECO:0008006" key="5">
    <source>
        <dbReference type="Google" id="ProtNLM"/>
    </source>
</evidence>
<comment type="caution">
    <text evidence="3">The sequence shown here is derived from an EMBL/GenBank/DDBJ whole genome shotgun (WGS) entry which is preliminary data.</text>
</comment>
<organism evidence="3 4">
    <name type="scientific">candidate division WWE3 bacterium RIFCSPHIGHO2_02_FULL_38_14</name>
    <dbReference type="NCBI Taxonomy" id="1802620"/>
    <lineage>
        <taxon>Bacteria</taxon>
        <taxon>Katanobacteria</taxon>
    </lineage>
</organism>
<evidence type="ECO:0000256" key="1">
    <source>
        <dbReference type="SAM" id="Coils"/>
    </source>
</evidence>
<proteinExistence type="predicted"/>
<accession>A0A1F4V6J2</accession>
<dbReference type="AlphaFoldDB" id="A0A1F4V6J2"/>
<evidence type="ECO:0000256" key="2">
    <source>
        <dbReference type="SAM" id="MobiDB-lite"/>
    </source>
</evidence>
<feature type="region of interest" description="Disordered" evidence="2">
    <location>
        <begin position="172"/>
        <end position="253"/>
    </location>
</feature>
<feature type="coiled-coil region" evidence="1">
    <location>
        <begin position="2"/>
        <end position="39"/>
    </location>
</feature>
<feature type="compositionally biased region" description="Basic and acidic residues" evidence="2">
    <location>
        <begin position="172"/>
        <end position="187"/>
    </location>
</feature>
<gene>
    <name evidence="3" type="ORF">A3D91_02120</name>
</gene>
<sequence>MADISQQIIAQLLDRLDNADRELRDARRIIRQIEEIKSESYKQLPGIEGVFDGEFLVTQEGQRYEVPSNYAAKSRLVYGDLLKMVEEDGKTMFKQIEKAPRKKIEGILNKKEGSWYILTDSGSYRISDNAAEFNRAEVNDEVVAFIPEGVIEVPFAALDKILTQKSALQVDRFTEKRPEEKREEKPGRGKSRKQKSGGKSQVSQVLKDSAGRQEVQVNQQALKPKESKPVQEQKLQPNAESPTYNLSDDEDLR</sequence>
<feature type="compositionally biased region" description="Polar residues" evidence="2">
    <location>
        <begin position="233"/>
        <end position="246"/>
    </location>
</feature>
<dbReference type="EMBL" id="MEVD01000021">
    <property type="protein sequence ID" value="OGC52809.1"/>
    <property type="molecule type" value="Genomic_DNA"/>
</dbReference>